<reference evidence="3 4" key="1">
    <citation type="submission" date="2018-01" db="EMBL/GenBank/DDBJ databases">
        <title>Complete genome sequence of Salinigranum rubrum GX10T, an extremely halophilic archaeon isolated from a marine solar saltern.</title>
        <authorList>
            <person name="Han S."/>
        </authorList>
    </citation>
    <scope>NUCLEOTIDE SEQUENCE [LARGE SCALE GENOMIC DNA]</scope>
    <source>
        <strain evidence="3 4">GX10</strain>
    </source>
</reference>
<keyword evidence="4" id="KW-1185">Reference proteome</keyword>
<accession>A0A2I8VPT5</accession>
<name>A0A2I8VPT5_9EURY</name>
<dbReference type="PROSITE" id="PS00028">
    <property type="entry name" value="ZINC_FINGER_C2H2_1"/>
    <property type="match status" value="1"/>
</dbReference>
<dbReference type="AlphaFoldDB" id="A0A2I8VPT5"/>
<sequence length="80" mass="9074">MPAEAPVYRCDYCGRPFATESYRTLHHGLAHEGVLTDEGREAFEAAYEDENASLRRFRIIALGLLVLLYFGFLFVFAVVT</sequence>
<evidence type="ECO:0000313" key="4">
    <source>
        <dbReference type="Proteomes" id="UP000236584"/>
    </source>
</evidence>
<proteinExistence type="predicted"/>
<protein>
    <submittedName>
        <fullName evidence="3">DNA-binding protein</fullName>
    </submittedName>
</protein>
<gene>
    <name evidence="3" type="ORF">C2R22_07275</name>
</gene>
<dbReference type="KEGG" id="srub:C2R22_07275"/>
<keyword evidence="1" id="KW-1133">Transmembrane helix</keyword>
<dbReference type="PROSITE" id="PS50157">
    <property type="entry name" value="ZINC_FINGER_C2H2_2"/>
    <property type="match status" value="1"/>
</dbReference>
<dbReference type="InterPro" id="IPR013087">
    <property type="entry name" value="Znf_C2H2_type"/>
</dbReference>
<keyword evidence="3" id="KW-0238">DNA-binding</keyword>
<evidence type="ECO:0000259" key="2">
    <source>
        <dbReference type="PROSITE" id="PS50157"/>
    </source>
</evidence>
<keyword evidence="1" id="KW-0472">Membrane</keyword>
<dbReference type="Pfam" id="PF24166">
    <property type="entry name" value="DUF7410"/>
    <property type="match status" value="1"/>
</dbReference>
<evidence type="ECO:0000313" key="3">
    <source>
        <dbReference type="EMBL" id="AUV83916.1"/>
    </source>
</evidence>
<feature type="domain" description="C2H2-type" evidence="2">
    <location>
        <begin position="8"/>
        <end position="33"/>
    </location>
</feature>
<keyword evidence="1" id="KW-0812">Transmembrane</keyword>
<feature type="transmembrane region" description="Helical" evidence="1">
    <location>
        <begin position="59"/>
        <end position="79"/>
    </location>
</feature>
<dbReference type="Proteomes" id="UP000236584">
    <property type="component" value="Chromosome"/>
</dbReference>
<evidence type="ECO:0000256" key="1">
    <source>
        <dbReference type="SAM" id="Phobius"/>
    </source>
</evidence>
<dbReference type="GO" id="GO:0003677">
    <property type="term" value="F:DNA binding"/>
    <property type="evidence" value="ECO:0007669"/>
    <property type="project" value="UniProtKB-KW"/>
</dbReference>
<organism evidence="3 4">
    <name type="scientific">Salinigranum rubrum</name>
    <dbReference type="NCBI Taxonomy" id="755307"/>
    <lineage>
        <taxon>Archaea</taxon>
        <taxon>Methanobacteriati</taxon>
        <taxon>Methanobacteriota</taxon>
        <taxon>Stenosarchaea group</taxon>
        <taxon>Halobacteria</taxon>
        <taxon>Halobacteriales</taxon>
        <taxon>Haloferacaceae</taxon>
        <taxon>Salinigranum</taxon>
    </lineage>
</organism>
<dbReference type="EMBL" id="CP026309">
    <property type="protein sequence ID" value="AUV83916.1"/>
    <property type="molecule type" value="Genomic_DNA"/>
</dbReference>
<dbReference type="InterPro" id="IPR055833">
    <property type="entry name" value="DUF7410"/>
</dbReference>